<gene>
    <name evidence="1" type="ORF">Dsin_000897</name>
</gene>
<evidence type="ECO:0000313" key="1">
    <source>
        <dbReference type="EMBL" id="KAK3229016.1"/>
    </source>
</evidence>
<name>A0AAE0B2U3_9ROSI</name>
<proteinExistence type="predicted"/>
<sequence>MEAAPPTIKSTEHVERLSKSAADAGYFTGILSRYNLGGMGCSAGDALKTNITTLGRPVLPMSEQLIFFLF</sequence>
<keyword evidence="2" id="KW-1185">Reference proteome</keyword>
<evidence type="ECO:0000313" key="2">
    <source>
        <dbReference type="Proteomes" id="UP001281410"/>
    </source>
</evidence>
<reference evidence="1" key="1">
    <citation type="journal article" date="2023" name="Plant J.">
        <title>Genome sequences and population genomics provide insights into the demographic history, inbreeding, and mutation load of two 'living fossil' tree species of Dipteronia.</title>
        <authorList>
            <person name="Feng Y."/>
            <person name="Comes H.P."/>
            <person name="Chen J."/>
            <person name="Zhu S."/>
            <person name="Lu R."/>
            <person name="Zhang X."/>
            <person name="Li P."/>
            <person name="Qiu J."/>
            <person name="Olsen K.M."/>
            <person name="Qiu Y."/>
        </authorList>
    </citation>
    <scope>NUCLEOTIDE SEQUENCE</scope>
    <source>
        <strain evidence="1">NBL</strain>
    </source>
</reference>
<dbReference type="EMBL" id="JANJYJ010000001">
    <property type="protein sequence ID" value="KAK3229016.1"/>
    <property type="molecule type" value="Genomic_DNA"/>
</dbReference>
<protein>
    <submittedName>
        <fullName evidence="1">Uncharacterized protein</fullName>
    </submittedName>
</protein>
<dbReference type="Proteomes" id="UP001281410">
    <property type="component" value="Unassembled WGS sequence"/>
</dbReference>
<comment type="caution">
    <text evidence="1">The sequence shown here is derived from an EMBL/GenBank/DDBJ whole genome shotgun (WGS) entry which is preliminary data.</text>
</comment>
<dbReference type="AlphaFoldDB" id="A0AAE0B2U3"/>
<organism evidence="1 2">
    <name type="scientific">Dipteronia sinensis</name>
    <dbReference type="NCBI Taxonomy" id="43782"/>
    <lineage>
        <taxon>Eukaryota</taxon>
        <taxon>Viridiplantae</taxon>
        <taxon>Streptophyta</taxon>
        <taxon>Embryophyta</taxon>
        <taxon>Tracheophyta</taxon>
        <taxon>Spermatophyta</taxon>
        <taxon>Magnoliopsida</taxon>
        <taxon>eudicotyledons</taxon>
        <taxon>Gunneridae</taxon>
        <taxon>Pentapetalae</taxon>
        <taxon>rosids</taxon>
        <taxon>malvids</taxon>
        <taxon>Sapindales</taxon>
        <taxon>Sapindaceae</taxon>
        <taxon>Hippocastanoideae</taxon>
        <taxon>Acereae</taxon>
        <taxon>Dipteronia</taxon>
    </lineage>
</organism>
<accession>A0AAE0B2U3</accession>